<organism evidence="10 11">
    <name type="scientific">Granulicatella adiacens ATCC 49175</name>
    <dbReference type="NCBI Taxonomy" id="638301"/>
    <lineage>
        <taxon>Bacteria</taxon>
        <taxon>Bacillati</taxon>
        <taxon>Bacillota</taxon>
        <taxon>Bacilli</taxon>
        <taxon>Lactobacillales</taxon>
        <taxon>Carnobacteriaceae</taxon>
        <taxon>Granulicatella</taxon>
    </lineage>
</organism>
<dbReference type="Pfam" id="PF01741">
    <property type="entry name" value="MscL"/>
    <property type="match status" value="1"/>
</dbReference>
<dbReference type="GO" id="GO:0008381">
    <property type="term" value="F:mechanosensitive monoatomic ion channel activity"/>
    <property type="evidence" value="ECO:0007669"/>
    <property type="project" value="UniProtKB-UniRule"/>
</dbReference>
<comment type="function">
    <text evidence="9">Channel that opens in response to stretch forces in the membrane lipid bilayer. May participate in the regulation of osmotic pressure changes within the cell.</text>
</comment>
<dbReference type="HOGENOM" id="CLU_095787_0_0_9"/>
<name>C8NIE1_9LACT</name>
<dbReference type="InterPro" id="IPR037673">
    <property type="entry name" value="MSC/AndL"/>
</dbReference>
<evidence type="ECO:0000313" key="11">
    <source>
        <dbReference type="Proteomes" id="UP000005926"/>
    </source>
</evidence>
<reference evidence="10 11" key="1">
    <citation type="submission" date="2009-08" db="EMBL/GenBank/DDBJ databases">
        <authorList>
            <person name="Muzny D."/>
            <person name="Qin X."/>
            <person name="Deng J."/>
            <person name="Jiang H."/>
            <person name="Liu Y."/>
            <person name="Qu J."/>
            <person name="Song X.-Z."/>
            <person name="Zhang L."/>
            <person name="Thornton R."/>
            <person name="Coyle M."/>
            <person name="Francisco L."/>
            <person name="Jackson L."/>
            <person name="Javaid M."/>
            <person name="Korchina V."/>
            <person name="Kovar C."/>
            <person name="Mata R."/>
            <person name="Mathew T."/>
            <person name="Ngo R."/>
            <person name="Nguyen L."/>
            <person name="Nguyen N."/>
            <person name="Okwuonu G."/>
            <person name="Ongeri F."/>
            <person name="Pham C."/>
            <person name="Simmons D."/>
            <person name="Wilczek-Boney K."/>
            <person name="Hale W."/>
            <person name="Jakkamsetti A."/>
            <person name="Pham P."/>
            <person name="Ruth R."/>
            <person name="San Lucas F."/>
            <person name="Warren J."/>
            <person name="Zhang J."/>
            <person name="Zhao Z."/>
            <person name="Zhou C."/>
            <person name="Zhu D."/>
            <person name="Lee S."/>
            <person name="Bess C."/>
            <person name="Blankenburg K."/>
            <person name="Forbes L."/>
            <person name="Fu Q."/>
            <person name="Gubbala S."/>
            <person name="Hirani K."/>
            <person name="Jayaseelan J.C."/>
            <person name="Lara F."/>
            <person name="Munidasa M."/>
            <person name="Palculict T."/>
            <person name="Patil S."/>
            <person name="Pu L.-L."/>
            <person name="Saada N."/>
            <person name="Tang L."/>
            <person name="Weissenberger G."/>
            <person name="Zhu Y."/>
            <person name="Hemphill L."/>
            <person name="Shang Y."/>
            <person name="Youmans B."/>
            <person name="Ayvaz T."/>
            <person name="Ross M."/>
            <person name="Santibanez J."/>
            <person name="Aqrawi P."/>
            <person name="Gross S."/>
            <person name="Joshi V."/>
            <person name="Fowler G."/>
            <person name="Nazareth L."/>
            <person name="Reid J."/>
            <person name="Worley K."/>
            <person name="Petrosino J."/>
            <person name="Highlander S."/>
            <person name="Gibbs R."/>
        </authorList>
    </citation>
    <scope>NUCLEOTIDE SEQUENCE [LARGE SCALE GENOMIC DNA]</scope>
    <source>
        <strain evidence="10 11">ATCC 49175</strain>
    </source>
</reference>
<dbReference type="InterPro" id="IPR001185">
    <property type="entry name" value="MS_channel"/>
</dbReference>
<comment type="similarity">
    <text evidence="9">Belongs to the MscL family.</text>
</comment>
<protein>
    <recommendedName>
        <fullName evidence="9">Large-conductance mechanosensitive channel</fullName>
    </recommendedName>
</protein>
<keyword evidence="3 9" id="KW-1003">Cell membrane</keyword>
<dbReference type="HAMAP" id="MF_00115">
    <property type="entry name" value="MscL"/>
    <property type="match status" value="1"/>
</dbReference>
<comment type="subunit">
    <text evidence="9">Homopentamer.</text>
</comment>
<keyword evidence="4 9" id="KW-0812">Transmembrane</keyword>
<dbReference type="PANTHER" id="PTHR30266">
    <property type="entry name" value="MECHANOSENSITIVE CHANNEL MSCL"/>
    <property type="match status" value="1"/>
</dbReference>
<keyword evidence="7 9" id="KW-0472">Membrane</keyword>
<feature type="transmembrane region" description="Helical" evidence="9">
    <location>
        <begin position="64"/>
        <end position="87"/>
    </location>
</feature>
<keyword evidence="5 9" id="KW-1133">Transmembrane helix</keyword>
<dbReference type="AlphaFoldDB" id="C8NIE1"/>
<dbReference type="SUPFAM" id="SSF81330">
    <property type="entry name" value="Gated mechanosensitive channel"/>
    <property type="match status" value="1"/>
</dbReference>
<dbReference type="Proteomes" id="UP000005926">
    <property type="component" value="Unassembled WGS sequence"/>
</dbReference>
<dbReference type="GO" id="GO:0005886">
    <property type="term" value="C:plasma membrane"/>
    <property type="evidence" value="ECO:0007669"/>
    <property type="project" value="UniProtKB-SubCell"/>
</dbReference>
<sequence length="127" mass="13299">MLKEFKEFLMRGNIVELAVAVIIGGAFKAIVDSLVKDIISPIIAMVANTGDIAAVSFKLGSAQIGIGAFIAAIINFVIVGAVLFLIVKGMNKASELAKGNKPAEEAAPAAPTAEDYLKEIRDLLANK</sequence>
<proteinExistence type="inferred from homology"/>
<dbReference type="InterPro" id="IPR036019">
    <property type="entry name" value="MscL_channel"/>
</dbReference>
<evidence type="ECO:0000256" key="3">
    <source>
        <dbReference type="ARBA" id="ARBA00022475"/>
    </source>
</evidence>
<keyword evidence="6 9" id="KW-0406">Ion transport</keyword>
<dbReference type="GeneID" id="78412545"/>
<dbReference type="PANTHER" id="PTHR30266:SF2">
    <property type="entry name" value="LARGE-CONDUCTANCE MECHANOSENSITIVE CHANNEL"/>
    <property type="match status" value="1"/>
</dbReference>
<evidence type="ECO:0000256" key="9">
    <source>
        <dbReference type="HAMAP-Rule" id="MF_00115"/>
    </source>
</evidence>
<keyword evidence="8 9" id="KW-0407">Ion channel</keyword>
<keyword evidence="2 9" id="KW-0813">Transport</keyword>
<gene>
    <name evidence="9 10" type="primary">mscL</name>
    <name evidence="10" type="ORF">HMPREF0444_1686</name>
</gene>
<comment type="subcellular location">
    <subcellularLocation>
        <location evidence="9">Cell membrane</location>
        <topology evidence="9">Multi-pass membrane protein</topology>
    </subcellularLocation>
    <subcellularLocation>
        <location evidence="1">Membrane</location>
        <topology evidence="1">Multi-pass membrane protein</topology>
    </subcellularLocation>
</comment>
<comment type="caution">
    <text evidence="10">The sequence shown here is derived from an EMBL/GenBank/DDBJ whole genome shotgun (WGS) entry which is preliminary data.</text>
</comment>
<evidence type="ECO:0000256" key="4">
    <source>
        <dbReference type="ARBA" id="ARBA00022692"/>
    </source>
</evidence>
<dbReference type="PRINTS" id="PR01264">
    <property type="entry name" value="MECHCHANNEL"/>
</dbReference>
<dbReference type="EMBL" id="ACKZ01000028">
    <property type="protein sequence ID" value="EEW36567.1"/>
    <property type="molecule type" value="Genomic_DNA"/>
</dbReference>
<dbReference type="Gene3D" id="1.10.1200.120">
    <property type="entry name" value="Large-conductance mechanosensitive channel, MscL, domain 1"/>
    <property type="match status" value="1"/>
</dbReference>
<evidence type="ECO:0000256" key="7">
    <source>
        <dbReference type="ARBA" id="ARBA00023136"/>
    </source>
</evidence>
<dbReference type="STRING" id="638301.HMPREF0444_1686"/>
<dbReference type="NCBIfam" id="TIGR00220">
    <property type="entry name" value="mscL"/>
    <property type="match status" value="1"/>
</dbReference>
<evidence type="ECO:0000256" key="8">
    <source>
        <dbReference type="ARBA" id="ARBA00023303"/>
    </source>
</evidence>
<dbReference type="RefSeq" id="WP_005606237.1">
    <property type="nucleotide sequence ID" value="NZ_CP102283.1"/>
</dbReference>
<evidence type="ECO:0000256" key="2">
    <source>
        <dbReference type="ARBA" id="ARBA00022448"/>
    </source>
</evidence>
<feature type="transmembrane region" description="Helical" evidence="9">
    <location>
        <begin position="12"/>
        <end position="31"/>
    </location>
</feature>
<keyword evidence="11" id="KW-1185">Reference proteome</keyword>
<evidence type="ECO:0000256" key="5">
    <source>
        <dbReference type="ARBA" id="ARBA00022989"/>
    </source>
</evidence>
<dbReference type="eggNOG" id="COG1970">
    <property type="taxonomic scope" value="Bacteria"/>
</dbReference>
<evidence type="ECO:0000256" key="1">
    <source>
        <dbReference type="ARBA" id="ARBA00004141"/>
    </source>
</evidence>
<evidence type="ECO:0000256" key="6">
    <source>
        <dbReference type="ARBA" id="ARBA00023065"/>
    </source>
</evidence>
<accession>C8NIE1</accession>
<evidence type="ECO:0000313" key="10">
    <source>
        <dbReference type="EMBL" id="EEW36567.1"/>
    </source>
</evidence>